<proteinExistence type="predicted"/>
<reference evidence="2 3" key="1">
    <citation type="submission" date="2015-05" db="EMBL/GenBank/DDBJ databases">
        <title>Distinctive expansion of gene families associated with plant cell wall degradation and secondary metabolism in the genomes of grapevine trunk pathogens.</title>
        <authorList>
            <person name="Lawrence D.P."/>
            <person name="Travadon R."/>
            <person name="Rolshausen P.E."/>
            <person name="Baumgartner K."/>
        </authorList>
    </citation>
    <scope>NUCLEOTIDE SEQUENCE [LARGE SCALE GENOMIC DNA]</scope>
    <source>
        <strain evidence="2">UCRPC4</strain>
    </source>
</reference>
<evidence type="ECO:0000313" key="3">
    <source>
        <dbReference type="Proteomes" id="UP000053317"/>
    </source>
</evidence>
<dbReference type="OrthoDB" id="4358627at2759"/>
<organism evidence="2 3">
    <name type="scientific">Phaeomoniella chlamydospora</name>
    <name type="common">Phaeoacremonium chlamydosporum</name>
    <dbReference type="NCBI Taxonomy" id="158046"/>
    <lineage>
        <taxon>Eukaryota</taxon>
        <taxon>Fungi</taxon>
        <taxon>Dikarya</taxon>
        <taxon>Ascomycota</taxon>
        <taxon>Pezizomycotina</taxon>
        <taxon>Eurotiomycetes</taxon>
        <taxon>Chaetothyriomycetidae</taxon>
        <taxon>Phaeomoniellales</taxon>
        <taxon>Phaeomoniellaceae</taxon>
        <taxon>Phaeomoniella</taxon>
    </lineage>
</organism>
<feature type="coiled-coil region" evidence="1">
    <location>
        <begin position="106"/>
        <end position="147"/>
    </location>
</feature>
<dbReference type="AlphaFoldDB" id="A0A0G2GQ52"/>
<dbReference type="Proteomes" id="UP000053317">
    <property type="component" value="Unassembled WGS sequence"/>
</dbReference>
<accession>A0A0G2GQ52</accession>
<reference evidence="2 3" key="2">
    <citation type="submission" date="2015-05" db="EMBL/GenBank/DDBJ databases">
        <authorList>
            <person name="Morales-Cruz A."/>
            <person name="Amrine K.C."/>
            <person name="Cantu D."/>
        </authorList>
    </citation>
    <scope>NUCLEOTIDE SEQUENCE [LARGE SCALE GENOMIC DNA]</scope>
    <source>
        <strain evidence="2">UCRPC4</strain>
    </source>
</reference>
<keyword evidence="1" id="KW-0175">Coiled coil</keyword>
<sequence length="444" mass="51575">MSTDKQPAFGIKLLRDRCQAVESSMKEFLRLSPAIEQVHKYIDERDRVHSELKRKDQRLKEIKDKEKGLVETLEDRHVEHNIKFNRMKTDLENEMTRRSNESNVTIDNLKGQLAASLDKCQDIENKYKDVETRATGLEEMLDREKQKLRLVMDNIGWEPLGNQFLESSLGTFLQSLWYTLDDHSQRVLMGGLRRSGFFEVSAEEIPISNSEPSRLLRAALVEAIISRHLSNEIFRDPIVFSPYGDVDFTEILRELNETNPYQEAMLRTLLTKTGPLIRHEGRELRRDTITAKVLNIVQPLLHSEYEREKVAEDLRRVFDNGFKVWDRAHRTSGRISVIKSFDDLGQYDDTEEPWDFPQEYEADRSDISESAMPDPGGVLTTLFPRIWNERSNQVLHSGKVLWSDLHVVVAGRQEQRHMLARMKPNEVRKTQGRRLTATASSTKD</sequence>
<evidence type="ECO:0000313" key="2">
    <source>
        <dbReference type="EMBL" id="KKY25493.1"/>
    </source>
</evidence>
<gene>
    <name evidence="2" type="ORF">UCRPC4_g01757</name>
</gene>
<name>A0A0G2GQ52_PHACM</name>
<dbReference type="EMBL" id="LCWF01000041">
    <property type="protein sequence ID" value="KKY25493.1"/>
    <property type="molecule type" value="Genomic_DNA"/>
</dbReference>
<evidence type="ECO:0000256" key="1">
    <source>
        <dbReference type="SAM" id="Coils"/>
    </source>
</evidence>
<comment type="caution">
    <text evidence="2">The sequence shown here is derived from an EMBL/GenBank/DDBJ whole genome shotgun (WGS) entry which is preliminary data.</text>
</comment>
<protein>
    <submittedName>
        <fullName evidence="2">Putative mei5 protein</fullName>
    </submittedName>
</protein>
<keyword evidence="3" id="KW-1185">Reference proteome</keyword>